<dbReference type="InterPro" id="IPR012340">
    <property type="entry name" value="NA-bd_OB-fold"/>
</dbReference>
<dbReference type="InterPro" id="IPR029460">
    <property type="entry name" value="DNAPol_HHH"/>
</dbReference>
<evidence type="ECO:0000256" key="2">
    <source>
        <dbReference type="ARBA" id="ARBA00022490"/>
    </source>
</evidence>
<reference evidence="14" key="2">
    <citation type="journal article" date="2021" name="PeerJ">
        <title>Extensive microbial diversity within the chicken gut microbiome revealed by metagenomics and culture.</title>
        <authorList>
            <person name="Gilroy R."/>
            <person name="Ravi A."/>
            <person name="Getino M."/>
            <person name="Pursley I."/>
            <person name="Horton D.L."/>
            <person name="Alikhan N.F."/>
            <person name="Baker D."/>
            <person name="Gharbi K."/>
            <person name="Hall N."/>
            <person name="Watson M."/>
            <person name="Adriaenssens E.M."/>
            <person name="Foster-Nyarko E."/>
            <person name="Jarju S."/>
            <person name="Secka A."/>
            <person name="Antonio M."/>
            <person name="Oren A."/>
            <person name="Chaudhuri R.R."/>
            <person name="La Ragione R."/>
            <person name="Hildebrand F."/>
            <person name="Pallen M.J."/>
        </authorList>
    </citation>
    <scope>NUCLEOTIDE SEQUENCE</scope>
    <source>
        <strain evidence="14">CHK165-10780</strain>
    </source>
</reference>
<dbReference type="CDD" id="cd07435">
    <property type="entry name" value="PHP_PolIIIA_POLC"/>
    <property type="match status" value="1"/>
</dbReference>
<dbReference type="EC" id="2.7.7.7" evidence="11"/>
<evidence type="ECO:0000313" key="14">
    <source>
        <dbReference type="EMBL" id="HIQ64655.1"/>
    </source>
</evidence>
<comment type="catalytic activity">
    <reaction evidence="10 11">
        <text>DNA(n) + a 2'-deoxyribonucleoside 5'-triphosphate = DNA(n+1) + diphosphate</text>
        <dbReference type="Rhea" id="RHEA:22508"/>
        <dbReference type="Rhea" id="RHEA-COMP:17339"/>
        <dbReference type="Rhea" id="RHEA-COMP:17340"/>
        <dbReference type="ChEBI" id="CHEBI:33019"/>
        <dbReference type="ChEBI" id="CHEBI:61560"/>
        <dbReference type="ChEBI" id="CHEBI:173112"/>
        <dbReference type="EC" id="2.7.7.7"/>
    </reaction>
</comment>
<dbReference type="GO" id="GO:0003887">
    <property type="term" value="F:DNA-directed DNA polymerase activity"/>
    <property type="evidence" value="ECO:0007669"/>
    <property type="project" value="UniProtKB-UniRule"/>
</dbReference>
<keyword evidence="5 11" id="KW-0235">DNA replication</keyword>
<evidence type="ECO:0000256" key="6">
    <source>
        <dbReference type="ARBA" id="ARBA00022722"/>
    </source>
</evidence>
<reference evidence="14" key="1">
    <citation type="submission" date="2020-10" db="EMBL/GenBank/DDBJ databases">
        <authorList>
            <person name="Gilroy R."/>
        </authorList>
    </citation>
    <scope>NUCLEOTIDE SEQUENCE</scope>
    <source>
        <strain evidence="14">CHK165-10780</strain>
    </source>
</reference>
<gene>
    <name evidence="11" type="primary">polC</name>
    <name evidence="14" type="ORF">IAC85_02840</name>
</gene>
<dbReference type="SMART" id="SM00479">
    <property type="entry name" value="EXOIII"/>
    <property type="match status" value="1"/>
</dbReference>
<dbReference type="Pfam" id="PF02811">
    <property type="entry name" value="PHP"/>
    <property type="match status" value="1"/>
</dbReference>
<dbReference type="Pfam" id="PF07733">
    <property type="entry name" value="DNA_pol3_alpha"/>
    <property type="match status" value="2"/>
</dbReference>
<dbReference type="Pfam" id="PF00929">
    <property type="entry name" value="RNase_T"/>
    <property type="match status" value="1"/>
</dbReference>
<evidence type="ECO:0000256" key="1">
    <source>
        <dbReference type="ARBA" id="ARBA00003452"/>
    </source>
</evidence>
<dbReference type="InterPro" id="IPR013520">
    <property type="entry name" value="Ribonucl_H"/>
</dbReference>
<dbReference type="HAMAP" id="MF_00356">
    <property type="entry name" value="DNApol_PolC"/>
    <property type="match status" value="1"/>
</dbReference>
<dbReference type="GO" id="GO:0006261">
    <property type="term" value="P:DNA-templated DNA replication"/>
    <property type="evidence" value="ECO:0007669"/>
    <property type="project" value="UniProtKB-UniRule"/>
</dbReference>
<keyword evidence="6 11" id="KW-0540">Nuclease</keyword>
<dbReference type="InterPro" id="IPR012337">
    <property type="entry name" value="RNaseH-like_sf"/>
</dbReference>
<dbReference type="GO" id="GO:0003677">
    <property type="term" value="F:DNA binding"/>
    <property type="evidence" value="ECO:0007669"/>
    <property type="project" value="UniProtKB-UniRule"/>
</dbReference>
<evidence type="ECO:0000256" key="7">
    <source>
        <dbReference type="ARBA" id="ARBA00022801"/>
    </source>
</evidence>
<feature type="domain" description="Polymerase/histidinol phosphatase N-terminal" evidence="13">
    <location>
        <begin position="324"/>
        <end position="400"/>
    </location>
</feature>
<dbReference type="InterPro" id="IPR044923">
    <property type="entry name" value="PolC_middle_finger_sf"/>
</dbReference>
<keyword evidence="3 11" id="KW-0808">Transferase</keyword>
<organism evidence="14 15">
    <name type="scientific">Candidatus Faecenecus gallistercoris</name>
    <dbReference type="NCBI Taxonomy" id="2840793"/>
    <lineage>
        <taxon>Bacteria</taxon>
        <taxon>Bacillati</taxon>
        <taxon>Bacillota</taxon>
        <taxon>Bacillota incertae sedis</taxon>
        <taxon>Candidatus Faecenecus</taxon>
    </lineage>
</organism>
<protein>
    <recommendedName>
        <fullName evidence="11">DNA polymerase III PolC-type</fullName>
        <shortName evidence="11">PolIII</shortName>
        <ecNumber evidence="11">2.7.7.7</ecNumber>
    </recommendedName>
</protein>
<evidence type="ECO:0000256" key="11">
    <source>
        <dbReference type="HAMAP-Rule" id="MF_00356"/>
    </source>
</evidence>
<evidence type="ECO:0000256" key="9">
    <source>
        <dbReference type="ARBA" id="ARBA00022932"/>
    </source>
</evidence>
<evidence type="ECO:0000256" key="5">
    <source>
        <dbReference type="ARBA" id="ARBA00022705"/>
    </source>
</evidence>
<dbReference type="Gene3D" id="2.40.50.140">
    <property type="entry name" value="Nucleic acid-binding proteins"/>
    <property type="match status" value="1"/>
</dbReference>
<dbReference type="InterPro" id="IPR006308">
    <property type="entry name" value="Pol_III_a_PolC-type_gram_pos"/>
</dbReference>
<dbReference type="Gene3D" id="1.10.150.700">
    <property type="entry name" value="PolC, middle finger domain"/>
    <property type="match status" value="1"/>
</dbReference>
<dbReference type="InterPro" id="IPR004013">
    <property type="entry name" value="PHP_dom"/>
</dbReference>
<dbReference type="Gene3D" id="3.30.420.10">
    <property type="entry name" value="Ribonuclease H-like superfamily/Ribonuclease H"/>
    <property type="match status" value="1"/>
</dbReference>
<comment type="similarity">
    <text evidence="11">Belongs to the DNA polymerase type-C family. PolC subfamily.</text>
</comment>
<dbReference type="Gene3D" id="3.30.1900.20">
    <property type="match status" value="2"/>
</dbReference>
<dbReference type="InterPro" id="IPR003141">
    <property type="entry name" value="Pol/His_phosphatase_N"/>
</dbReference>
<dbReference type="InterPro" id="IPR004805">
    <property type="entry name" value="DnaE2/DnaE/PolC"/>
</dbReference>
<dbReference type="GO" id="GO:0005737">
    <property type="term" value="C:cytoplasm"/>
    <property type="evidence" value="ECO:0007669"/>
    <property type="project" value="UniProtKB-SubCell"/>
</dbReference>
<dbReference type="NCBIfam" id="TIGR00573">
    <property type="entry name" value="dnaq"/>
    <property type="match status" value="1"/>
</dbReference>
<evidence type="ECO:0000256" key="10">
    <source>
        <dbReference type="ARBA" id="ARBA00049244"/>
    </source>
</evidence>
<dbReference type="Proteomes" id="UP000886725">
    <property type="component" value="Unassembled WGS sequence"/>
</dbReference>
<dbReference type="CDD" id="cd06127">
    <property type="entry name" value="DEDDh"/>
    <property type="match status" value="1"/>
</dbReference>
<proteinExistence type="inferred from homology"/>
<evidence type="ECO:0000313" key="15">
    <source>
        <dbReference type="Proteomes" id="UP000886725"/>
    </source>
</evidence>
<evidence type="ECO:0000259" key="12">
    <source>
        <dbReference type="SMART" id="SM00479"/>
    </source>
</evidence>
<evidence type="ECO:0000256" key="8">
    <source>
        <dbReference type="ARBA" id="ARBA00022839"/>
    </source>
</evidence>
<dbReference type="SUPFAM" id="SSF160975">
    <property type="entry name" value="AF1531-like"/>
    <property type="match status" value="1"/>
</dbReference>
<dbReference type="SMART" id="SM00481">
    <property type="entry name" value="POLIIIAc"/>
    <property type="match status" value="1"/>
</dbReference>
<dbReference type="CDD" id="cd04484">
    <property type="entry name" value="polC_OBF"/>
    <property type="match status" value="1"/>
</dbReference>
<dbReference type="Pfam" id="PF17657">
    <property type="entry name" value="DNA_pol3_finger"/>
    <property type="match status" value="1"/>
</dbReference>
<evidence type="ECO:0000256" key="4">
    <source>
        <dbReference type="ARBA" id="ARBA00022695"/>
    </source>
</evidence>
<dbReference type="FunFam" id="3.30.420.10:FF:000045">
    <property type="entry name" value="3'-5' exonuclease DinG"/>
    <property type="match status" value="1"/>
</dbReference>
<comment type="caution">
    <text evidence="14">The sequence shown here is derived from an EMBL/GenBank/DDBJ whole genome shotgun (WGS) entry which is preliminary data.</text>
</comment>
<keyword evidence="8 11" id="KW-0269">Exonuclease</keyword>
<dbReference type="PANTHER" id="PTHR32294:SF5">
    <property type="entry name" value="DNA POLYMERASE III POLC-TYPE"/>
    <property type="match status" value="1"/>
</dbReference>
<dbReference type="EMBL" id="DVFU01000058">
    <property type="protein sequence ID" value="HIQ64655.1"/>
    <property type="molecule type" value="Genomic_DNA"/>
</dbReference>
<dbReference type="Gene3D" id="3.20.20.140">
    <property type="entry name" value="Metal-dependent hydrolases"/>
    <property type="match status" value="2"/>
</dbReference>
<keyword evidence="4 11" id="KW-0548">Nucleotidyltransferase</keyword>
<dbReference type="InterPro" id="IPR036397">
    <property type="entry name" value="RNaseH_sf"/>
</dbReference>
<dbReference type="Gene3D" id="1.10.150.870">
    <property type="match status" value="1"/>
</dbReference>
<sequence length="1547" mass="175426">MEELNKLLGYISLDAKYKQELLYASLKQIHVKQKNHEWTFVLQNPTNFSSELFFALEDALKEAYKMVLNIRLEVEVEKEDSSKIPEYYERTLEKVKDVQRMSMIFKDNLVSDDDTYNIEVTNVAERHQVEEMIDKINDFYRDYGFTSKIGIIMNEEKSAETKQKIQESVESARIVEPVKKVETEKPKSNGFRAQKTAPDENCVLGRTIKDTPVPIQSIVGEDNNITVAANVFGVDLFESSKTDFKIITLKITDYTDSIYCKVFVRDDEEYARLQKELKAGKWFIIRGYTKNDAFAKEIVLNARDIMKYDHPDESRKDENAEKRVELHAHTKMSQMDGVMDAKAYIRQAVSWGHKAAAVTDHNAVQAFPDVFHYVTDYNKHLKEGQEPFKAIYGAEFMMVDDSVDIVIRPSTLPLLDTTYVVFDLETTGFNATGGDSIIEIGAVKMHQGEIVDRFDELINPGRKLPTKITEITNITDEMLKDKDNEENAVKRFLAWTGDAPVVAHNAKFDTSFVLAAMDKYNLGEFKNTIIDTLKLSQTLDNTYARHSLSALVKRYDVPWDESAHHRGDYDAEGTALVFYKMLKKLDANNYKTIEDFNRLVAKDEIYKYGVTHHINVLAKNKTGLKNLFRLISLANTKYLYKVPRIPRSEVEALREGLLIGSGCYESEVFSAARSKGDQELTNIISFYDYVEVQPPEVYQHLVDTHDFDTKQEVVENIKKIISATEQAGKLIVATGDVHQLNPEDRIYREIIVNQKVPGGGRHPLAKSDIKEIPNQYFRTTDEMLEAFPFISEEERHKIVIENPNKIADMCEILEVIIDTGGIPFSPKVRSDDGKSYLDCPAVVTELVYTKAADWYGDPLPYNIESRIATELYGDIVYRLCKQKVEEEEPNLTDEEKEAKSYAKLHETILKGFDSVKELVREHVLANWTEEDGEQTDDKIAKKVKKELGGIIGGGFDPIYLIAQRLVRHSNEDGYIVGSRGSVGSSFVATMMGITEVNPLPAHYLCKNESCKYSEFIGPDGVAYSKTFSSGYDLPDKVCPKCGEPLGKEGQDMPFATFLGFNADKVPDIDLNFSGDNQASAHAYTKVLFGEENVYRAGTIGTVAEKTAFGYVKGYCEDKGITNMRTAEVERIAAGCTGVKRTTGQHPGGIVVIPQYMDVYDFTPFQYPADDPTAEWKTTHFEYHAIDQDVLKLDILGHDDPTVLRKLQDLSGIDVKTIPFDDQEVYSLLTSPTSLGVSEEQIECPTGTLGLPELGTRFVINMLVETKPKTFSELVKISGLSHGTDVWAGNASELIKNNVVPFKDVIGCRDDIMVNLMNYGMAPKDAFKIMEFVRKGKAKKIPDEWKIWKEKMEQANIPDWYIESCHKIQYMFPKAHACAYVMSALRIAWFKVHHPNWYYVAYFSIRVDDFDIETMIKGYDAIKAKMDMINAKGFEATNKESGILDSLHVALEATARGIKFANISIEKSDSRYFVIDENDPNTLIPPFKTIDGLGENVANQIVEERKKKYFLSIEDLQKRGKISSTLIDKMRLMGMLEDLPESSQMTLF</sequence>
<dbReference type="PANTHER" id="PTHR32294">
    <property type="entry name" value="DNA POLYMERASE III SUBUNIT ALPHA"/>
    <property type="match status" value="1"/>
</dbReference>
<dbReference type="InterPro" id="IPR006054">
    <property type="entry name" value="DnaQ"/>
</dbReference>
<evidence type="ECO:0000259" key="13">
    <source>
        <dbReference type="SMART" id="SM00481"/>
    </source>
</evidence>
<dbReference type="GO" id="GO:0008408">
    <property type="term" value="F:3'-5' exonuclease activity"/>
    <property type="evidence" value="ECO:0007669"/>
    <property type="project" value="UniProtKB-UniRule"/>
</dbReference>
<evidence type="ECO:0000256" key="3">
    <source>
        <dbReference type="ARBA" id="ARBA00022679"/>
    </source>
</evidence>
<comment type="subcellular location">
    <subcellularLocation>
        <location evidence="11">Cytoplasm</location>
    </subcellularLocation>
</comment>
<dbReference type="Pfam" id="PF14579">
    <property type="entry name" value="HHH_6"/>
    <property type="match status" value="1"/>
</dbReference>
<keyword evidence="2 11" id="KW-0963">Cytoplasm</keyword>
<name>A0A9D1CKB7_9FIRM</name>
<feature type="domain" description="Exonuclease" evidence="12">
    <location>
        <begin position="418"/>
        <end position="587"/>
    </location>
</feature>
<comment type="function">
    <text evidence="1 11">Required for replicative DNA synthesis. This DNA polymerase also exhibits 3' to 5' exonuclease activity.</text>
</comment>
<dbReference type="SUPFAM" id="SSF53098">
    <property type="entry name" value="Ribonuclease H-like"/>
    <property type="match status" value="1"/>
</dbReference>
<accession>A0A9D1CKB7</accession>
<dbReference type="InterPro" id="IPR011708">
    <property type="entry name" value="DNA_pol3_alpha_NTPase_dom"/>
</dbReference>
<dbReference type="InterPro" id="IPR040982">
    <property type="entry name" value="DNA_pol3_finger"/>
</dbReference>
<keyword evidence="7 11" id="KW-0378">Hydrolase</keyword>
<dbReference type="Gene3D" id="6.10.140.1510">
    <property type="match status" value="1"/>
</dbReference>
<dbReference type="NCBIfam" id="NF001688">
    <property type="entry name" value="PRK00448.1"/>
    <property type="match status" value="1"/>
</dbReference>
<keyword evidence="9 11" id="KW-0239">DNA-directed DNA polymerase</keyword>